<evidence type="ECO:0000313" key="4">
    <source>
        <dbReference type="EMBL" id="PRP88116.1"/>
    </source>
</evidence>
<evidence type="ECO:0000259" key="3">
    <source>
        <dbReference type="Pfam" id="PF01386"/>
    </source>
</evidence>
<dbReference type="AlphaFoldDB" id="A0A2P6NW12"/>
<dbReference type="InterPro" id="IPR011035">
    <property type="entry name" value="Ribosomal_bL25/Gln-tRNA_synth"/>
</dbReference>
<comment type="caution">
    <text evidence="4">The sequence shown here is derived from an EMBL/GenBank/DDBJ whole genome shotgun (WGS) entry which is preliminary data.</text>
</comment>
<dbReference type="GO" id="GO:0006412">
    <property type="term" value="P:translation"/>
    <property type="evidence" value="ECO:0007669"/>
    <property type="project" value="InterPro"/>
</dbReference>
<keyword evidence="2" id="KW-0687">Ribonucleoprotein</keyword>
<keyword evidence="5" id="KW-1185">Reference proteome</keyword>
<dbReference type="InParanoid" id="A0A2P6NW12"/>
<dbReference type="CDD" id="cd00495">
    <property type="entry name" value="Ribosomal_L25_TL5_CTC"/>
    <property type="match status" value="1"/>
</dbReference>
<gene>
    <name evidence="4" type="ORF">PROFUN_04207</name>
</gene>
<sequence length="182" mass="20929">MLSSQVKGLWSMTSLRAPVLAQNTLCREISYRAAKHPPIGELLPELDDLQKGDGMRVLKVQTREFTGRRLSNRLRFDKLIPGVIVGKGKDPQAICVELKQLEKYHNMPGGYIGNIYRVEMENGETQLCVADRIQLLVTKPLNINLRRVDNYKEFVKMRERYTRHPNIYPKIIEAIKVRQLAG</sequence>
<evidence type="ECO:0000313" key="5">
    <source>
        <dbReference type="Proteomes" id="UP000241769"/>
    </source>
</evidence>
<dbReference type="SUPFAM" id="SSF50715">
    <property type="entry name" value="Ribosomal protein L25-like"/>
    <property type="match status" value="1"/>
</dbReference>
<dbReference type="InterPro" id="IPR020056">
    <property type="entry name" value="Rbsml_bL25/Gln-tRNA_synth_N"/>
</dbReference>
<dbReference type="Proteomes" id="UP000241769">
    <property type="component" value="Unassembled WGS sequence"/>
</dbReference>
<protein>
    <submittedName>
        <fullName evidence="4">Ribosomal 5S rRNA E-loop binding protein Ctc/L25/TL5</fullName>
    </submittedName>
</protein>
<dbReference type="GO" id="GO:0005840">
    <property type="term" value="C:ribosome"/>
    <property type="evidence" value="ECO:0007669"/>
    <property type="project" value="UniProtKB-KW"/>
</dbReference>
<dbReference type="Gene3D" id="2.40.240.10">
    <property type="entry name" value="Ribosomal Protein L25, Chain P"/>
    <property type="match status" value="1"/>
</dbReference>
<dbReference type="GO" id="GO:0003735">
    <property type="term" value="F:structural constituent of ribosome"/>
    <property type="evidence" value="ECO:0007669"/>
    <property type="project" value="InterPro"/>
</dbReference>
<dbReference type="EMBL" id="MDYQ01000014">
    <property type="protein sequence ID" value="PRP88116.1"/>
    <property type="molecule type" value="Genomic_DNA"/>
</dbReference>
<name>A0A2P6NW12_9EUKA</name>
<accession>A0A2P6NW12</accession>
<reference evidence="4 5" key="1">
    <citation type="journal article" date="2018" name="Genome Biol. Evol.">
        <title>Multiple Roots of Fruiting Body Formation in Amoebozoa.</title>
        <authorList>
            <person name="Hillmann F."/>
            <person name="Forbes G."/>
            <person name="Novohradska S."/>
            <person name="Ferling I."/>
            <person name="Riege K."/>
            <person name="Groth M."/>
            <person name="Westermann M."/>
            <person name="Marz M."/>
            <person name="Spaller T."/>
            <person name="Winckler T."/>
            <person name="Schaap P."/>
            <person name="Glockner G."/>
        </authorList>
    </citation>
    <scope>NUCLEOTIDE SEQUENCE [LARGE SCALE GENOMIC DNA]</scope>
    <source>
        <strain evidence="4 5">Jena</strain>
    </source>
</reference>
<evidence type="ECO:0000256" key="1">
    <source>
        <dbReference type="ARBA" id="ARBA00022980"/>
    </source>
</evidence>
<dbReference type="InterPro" id="IPR029751">
    <property type="entry name" value="Ribosomal_L25_dom"/>
</dbReference>
<organism evidence="4 5">
    <name type="scientific">Planoprotostelium fungivorum</name>
    <dbReference type="NCBI Taxonomy" id="1890364"/>
    <lineage>
        <taxon>Eukaryota</taxon>
        <taxon>Amoebozoa</taxon>
        <taxon>Evosea</taxon>
        <taxon>Variosea</taxon>
        <taxon>Cavosteliida</taxon>
        <taxon>Cavosteliaceae</taxon>
        <taxon>Planoprotostelium</taxon>
    </lineage>
</organism>
<proteinExistence type="predicted"/>
<feature type="domain" description="Large ribosomal subunit protein bL25 L25" evidence="3">
    <location>
        <begin position="58"/>
        <end position="138"/>
    </location>
</feature>
<keyword evidence="1" id="KW-0689">Ribosomal protein</keyword>
<dbReference type="Pfam" id="PF01386">
    <property type="entry name" value="Ribosomal_L25p"/>
    <property type="match status" value="1"/>
</dbReference>
<evidence type="ECO:0000256" key="2">
    <source>
        <dbReference type="ARBA" id="ARBA00023274"/>
    </source>
</evidence>
<dbReference type="GO" id="GO:1990904">
    <property type="term" value="C:ribonucleoprotein complex"/>
    <property type="evidence" value="ECO:0007669"/>
    <property type="project" value="UniProtKB-KW"/>
</dbReference>